<reference evidence="2" key="1">
    <citation type="submission" date="2021-01" db="EMBL/GenBank/DDBJ databases">
        <authorList>
            <person name="Corre E."/>
            <person name="Pelletier E."/>
            <person name="Niang G."/>
            <person name="Scheremetjew M."/>
            <person name="Finn R."/>
            <person name="Kale V."/>
            <person name="Holt S."/>
            <person name="Cochrane G."/>
            <person name="Meng A."/>
            <person name="Brown T."/>
            <person name="Cohen L."/>
        </authorList>
    </citation>
    <scope>NUCLEOTIDE SEQUENCE</scope>
    <source>
        <strain evidence="2">NIES-2562</strain>
    </source>
</reference>
<evidence type="ECO:0000256" key="1">
    <source>
        <dbReference type="SAM" id="Coils"/>
    </source>
</evidence>
<dbReference type="AlphaFoldDB" id="A0A7S3LVV2"/>
<evidence type="ECO:0000313" key="2">
    <source>
        <dbReference type="EMBL" id="CAE0267450.1"/>
    </source>
</evidence>
<protein>
    <submittedName>
        <fullName evidence="2">Uncharacterized protein</fullName>
    </submittedName>
</protein>
<organism evidence="2">
    <name type="scientific">Palpitomonas bilix</name>
    <dbReference type="NCBI Taxonomy" id="652834"/>
    <lineage>
        <taxon>Eukaryota</taxon>
        <taxon>Eukaryota incertae sedis</taxon>
    </lineage>
</organism>
<feature type="coiled-coil region" evidence="1">
    <location>
        <begin position="57"/>
        <end position="127"/>
    </location>
</feature>
<gene>
    <name evidence="2" type="ORF">PBIL07802_LOCUS29795</name>
</gene>
<sequence>MFHSERTAVVLVALNVFRRVDMSNATFPSFSPPHSSHGSSGGGVGAAAGAVQVPDWAAQYKLEVDELMKKMREDYEELKTSHKNLKTSHQNLETSHKKMEADHSADINNLNQKVNSHETRLFKLESKDIVLSLFQTWRCIDAYNITHKKVKEWGGLIERKKKEPWNVFPPIEKKKDEPWGKFVLRWILHLSDMKEEEAAEKANDIFDKTWRAGGLIQKRNEFAHPFAKIGNIEEESRTCANKEMGQLFRRFLAYADDSVYLMHEDDAAGGE</sequence>
<name>A0A7S3LVV2_9EUKA</name>
<accession>A0A7S3LVV2</accession>
<keyword evidence="1" id="KW-0175">Coiled coil</keyword>
<dbReference type="EMBL" id="HBIB01045470">
    <property type="protein sequence ID" value="CAE0267450.1"/>
    <property type="molecule type" value="Transcribed_RNA"/>
</dbReference>
<proteinExistence type="predicted"/>